<keyword evidence="2" id="KW-1133">Transmembrane helix</keyword>
<reference evidence="3 4" key="1">
    <citation type="submission" date="2018-08" db="EMBL/GenBank/DDBJ databases">
        <title>A genome reference for cultivated species of the human gut microbiota.</title>
        <authorList>
            <person name="Zou Y."/>
            <person name="Xue W."/>
            <person name="Luo G."/>
        </authorList>
    </citation>
    <scope>NUCLEOTIDE SEQUENCE [LARGE SCALE GENOMIC DNA]</scope>
    <source>
        <strain evidence="3 4">AF24-4</strain>
    </source>
</reference>
<keyword evidence="2" id="KW-0812">Transmembrane</keyword>
<dbReference type="InterPro" id="IPR010106">
    <property type="entry name" value="RpnA"/>
</dbReference>
<keyword evidence="2" id="KW-0472">Membrane</keyword>
<dbReference type="Pfam" id="PF12784">
    <property type="entry name" value="PDDEXK_2"/>
    <property type="match status" value="1"/>
</dbReference>
<evidence type="ECO:0000256" key="1">
    <source>
        <dbReference type="SAM" id="Coils"/>
    </source>
</evidence>
<feature type="transmembrane region" description="Helical" evidence="2">
    <location>
        <begin position="7"/>
        <end position="30"/>
    </location>
</feature>
<dbReference type="PANTHER" id="PTHR41317">
    <property type="entry name" value="PD-(D_E)XK NUCLEASE FAMILY TRANSPOSASE"/>
    <property type="match status" value="1"/>
</dbReference>
<sequence length="354" mass="40847">MLAGLKISCIFIPATLYQLCDILLFFLSAYRFFNLVTYHLFRVFPLCTFPSLVRYSMNTIKPTTSLSYLNATGQIPYGMTNDYMFRIILEKNNYVLKGLICSLISLKPEEVVSVEIQNPILLNEAVDDKEFILDIKVLLNNSAVINLEMQMAYQLNWKERSLSYLCRVFDQLSHGHLYGNIKPAIHIGFLNFDPVSSEHPEFYSSYRLLNEKTYIPYSDKFILRVVNLRQIASATDEDRANRIDYWARLFTATTWEEIKMLAKNNEFIASASQSLYESNADEITREKCRARENYICLERTLAEQEKRLAEQEAELTNKTAALAEQKAALADKDKIIKKLKKQLAEIQSANNIMG</sequence>
<comment type="caution">
    <text evidence="3">The sequence shown here is derived from an EMBL/GenBank/DDBJ whole genome shotgun (WGS) entry which is preliminary data.</text>
</comment>
<organism evidence="3 4">
    <name type="scientific">Roseburia inulinivorans</name>
    <dbReference type="NCBI Taxonomy" id="360807"/>
    <lineage>
        <taxon>Bacteria</taxon>
        <taxon>Bacillati</taxon>
        <taxon>Bacillota</taxon>
        <taxon>Clostridia</taxon>
        <taxon>Lachnospirales</taxon>
        <taxon>Lachnospiraceae</taxon>
        <taxon>Roseburia</taxon>
    </lineage>
</organism>
<feature type="coiled-coil region" evidence="1">
    <location>
        <begin position="294"/>
        <end position="349"/>
    </location>
</feature>
<dbReference type="PANTHER" id="PTHR41317:SF1">
    <property type="entry name" value="PD-(D_E)XK NUCLEASE FAMILY TRANSPOSASE"/>
    <property type="match status" value="1"/>
</dbReference>
<accession>A0A3R6CLR5</accession>
<gene>
    <name evidence="3" type="ORF">DWY29_01665</name>
</gene>
<evidence type="ECO:0000313" key="4">
    <source>
        <dbReference type="Proteomes" id="UP000285820"/>
    </source>
</evidence>
<dbReference type="AlphaFoldDB" id="A0A3R6CLR5"/>
<evidence type="ECO:0000313" key="3">
    <source>
        <dbReference type="EMBL" id="RGR71554.1"/>
    </source>
</evidence>
<keyword evidence="1" id="KW-0175">Coiled coil</keyword>
<dbReference type="Proteomes" id="UP000285820">
    <property type="component" value="Unassembled WGS sequence"/>
</dbReference>
<dbReference type="EMBL" id="QRUN01000001">
    <property type="protein sequence ID" value="RGR71554.1"/>
    <property type="molecule type" value="Genomic_DNA"/>
</dbReference>
<proteinExistence type="predicted"/>
<protein>
    <submittedName>
        <fullName evidence="3">Rpn family recombination-promoting nuclease/putative transposase</fullName>
    </submittedName>
</protein>
<name>A0A3R6CLR5_9FIRM</name>
<evidence type="ECO:0000256" key="2">
    <source>
        <dbReference type="SAM" id="Phobius"/>
    </source>
</evidence>
<dbReference type="NCBIfam" id="TIGR01784">
    <property type="entry name" value="T_den_put_tspse"/>
    <property type="match status" value="1"/>
</dbReference>